<dbReference type="GeneID" id="14876602"/>
<keyword evidence="2" id="KW-1185">Reference proteome</keyword>
<dbReference type="KEGG" id="dfa:DFA_06062"/>
<dbReference type="EMBL" id="GL883007">
    <property type="protein sequence ID" value="EGG23924.1"/>
    <property type="molecule type" value="Genomic_DNA"/>
</dbReference>
<evidence type="ECO:0000313" key="2">
    <source>
        <dbReference type="Proteomes" id="UP000007797"/>
    </source>
</evidence>
<organism evidence="1 2">
    <name type="scientific">Cavenderia fasciculata</name>
    <name type="common">Slime mold</name>
    <name type="synonym">Dictyostelium fasciculatum</name>
    <dbReference type="NCBI Taxonomy" id="261658"/>
    <lineage>
        <taxon>Eukaryota</taxon>
        <taxon>Amoebozoa</taxon>
        <taxon>Evosea</taxon>
        <taxon>Eumycetozoa</taxon>
        <taxon>Dictyostelia</taxon>
        <taxon>Acytosteliales</taxon>
        <taxon>Cavenderiaceae</taxon>
        <taxon>Cavenderia</taxon>
    </lineage>
</organism>
<evidence type="ECO:0000313" key="1">
    <source>
        <dbReference type="EMBL" id="EGG23924.1"/>
    </source>
</evidence>
<gene>
    <name evidence="1" type="ORF">DFA_06062</name>
</gene>
<protein>
    <submittedName>
        <fullName evidence="1">Uncharacterized protein</fullName>
    </submittedName>
</protein>
<name>F4PK00_CACFS</name>
<dbReference type="AlphaFoldDB" id="F4PK00"/>
<accession>F4PK00</accession>
<proteinExistence type="predicted"/>
<sequence length="106" mass="12696">MNTTTLSFNLQYEEKVKNVLHYNIYLRKLVYSFVIKLNDGDFGRNPRRSYGRVERGTINSFVCNPSKLHQMFDYYMKDRETVLVCYLLVQTSFKFDSDYLLQRIPS</sequence>
<dbReference type="RefSeq" id="XP_004361775.1">
    <property type="nucleotide sequence ID" value="XM_004361718.1"/>
</dbReference>
<dbReference type="Proteomes" id="UP000007797">
    <property type="component" value="Unassembled WGS sequence"/>
</dbReference>
<reference evidence="2" key="1">
    <citation type="journal article" date="2011" name="Genome Res.">
        <title>Phylogeny-wide analysis of social amoeba genomes highlights ancient origins for complex intercellular communication.</title>
        <authorList>
            <person name="Heidel A.J."/>
            <person name="Lawal H.M."/>
            <person name="Felder M."/>
            <person name="Schilde C."/>
            <person name="Helps N.R."/>
            <person name="Tunggal B."/>
            <person name="Rivero F."/>
            <person name="John U."/>
            <person name="Schleicher M."/>
            <person name="Eichinger L."/>
            <person name="Platzer M."/>
            <person name="Noegel A.A."/>
            <person name="Schaap P."/>
            <person name="Gloeckner G."/>
        </authorList>
    </citation>
    <scope>NUCLEOTIDE SEQUENCE [LARGE SCALE GENOMIC DNA]</scope>
    <source>
        <strain evidence="2">SH3</strain>
    </source>
</reference>